<gene>
    <name evidence="1" type="ORF">RPERSI_LOCUS34391</name>
</gene>
<dbReference type="Proteomes" id="UP000789920">
    <property type="component" value="Unassembled WGS sequence"/>
</dbReference>
<feature type="non-terminal residue" evidence="1">
    <location>
        <position position="1"/>
    </location>
</feature>
<reference evidence="1" key="1">
    <citation type="submission" date="2021-06" db="EMBL/GenBank/DDBJ databases">
        <authorList>
            <person name="Kallberg Y."/>
            <person name="Tangrot J."/>
            <person name="Rosling A."/>
        </authorList>
    </citation>
    <scope>NUCLEOTIDE SEQUENCE</scope>
    <source>
        <strain evidence="1">MA461A</strain>
    </source>
</reference>
<dbReference type="EMBL" id="CAJVQC010153596">
    <property type="protein sequence ID" value="CAG8846938.1"/>
    <property type="molecule type" value="Genomic_DNA"/>
</dbReference>
<keyword evidence="2" id="KW-1185">Reference proteome</keyword>
<evidence type="ECO:0000313" key="1">
    <source>
        <dbReference type="EMBL" id="CAG8846938.1"/>
    </source>
</evidence>
<organism evidence="1 2">
    <name type="scientific">Racocetra persica</name>
    <dbReference type="NCBI Taxonomy" id="160502"/>
    <lineage>
        <taxon>Eukaryota</taxon>
        <taxon>Fungi</taxon>
        <taxon>Fungi incertae sedis</taxon>
        <taxon>Mucoromycota</taxon>
        <taxon>Glomeromycotina</taxon>
        <taxon>Glomeromycetes</taxon>
        <taxon>Diversisporales</taxon>
        <taxon>Gigasporaceae</taxon>
        <taxon>Racocetra</taxon>
    </lineage>
</organism>
<sequence length="132" mass="16109">KYEKRRREINEMERESEERLRKGEVERQRELNARIEKIYRESDESQKNEELLQGDENNAESEFDKDYRKVKQEVIKQIKESAKNLLVHDGEFRFEYEDENLVDYGKFHCFNGFTDKEQQEISYALKFQANTE</sequence>
<feature type="non-terminal residue" evidence="1">
    <location>
        <position position="132"/>
    </location>
</feature>
<protein>
    <submittedName>
        <fullName evidence="1">16651_t:CDS:1</fullName>
    </submittedName>
</protein>
<comment type="caution">
    <text evidence="1">The sequence shown here is derived from an EMBL/GenBank/DDBJ whole genome shotgun (WGS) entry which is preliminary data.</text>
</comment>
<proteinExistence type="predicted"/>
<name>A0ACA9SRE8_9GLOM</name>
<evidence type="ECO:0000313" key="2">
    <source>
        <dbReference type="Proteomes" id="UP000789920"/>
    </source>
</evidence>
<accession>A0ACA9SRE8</accession>